<keyword evidence="8" id="KW-0812">Transmembrane</keyword>
<evidence type="ECO:0000256" key="2">
    <source>
        <dbReference type="ARBA" id="ARBA00004370"/>
    </source>
</evidence>
<keyword evidence="6" id="KW-0418">Kinase</keyword>
<dbReference type="PANTHER" id="PTHR45436:SF16">
    <property type="entry name" value="HISTIDINE KINASE"/>
    <property type="match status" value="1"/>
</dbReference>
<evidence type="ECO:0000313" key="11">
    <source>
        <dbReference type="EMBL" id="RVU40142.1"/>
    </source>
</evidence>
<keyword evidence="4" id="KW-0597">Phosphoprotein</keyword>
<dbReference type="OrthoDB" id="9121563at2"/>
<evidence type="ECO:0000259" key="10">
    <source>
        <dbReference type="PROSITE" id="PS50885"/>
    </source>
</evidence>
<dbReference type="Gene3D" id="3.30.565.10">
    <property type="entry name" value="Histidine kinase-like ATPase, C-terminal domain"/>
    <property type="match status" value="1"/>
</dbReference>
<dbReference type="Gene3D" id="1.10.287.130">
    <property type="match status" value="1"/>
</dbReference>
<organism evidence="11 12">
    <name type="scientific">Rheinheimera riviphila</name>
    <dbReference type="NCBI Taxonomy" id="1834037"/>
    <lineage>
        <taxon>Bacteria</taxon>
        <taxon>Pseudomonadati</taxon>
        <taxon>Pseudomonadota</taxon>
        <taxon>Gammaproteobacteria</taxon>
        <taxon>Chromatiales</taxon>
        <taxon>Chromatiaceae</taxon>
        <taxon>Rheinheimera</taxon>
    </lineage>
</organism>
<comment type="caution">
    <text evidence="11">The sequence shown here is derived from an EMBL/GenBank/DDBJ whole genome shotgun (WGS) entry which is preliminary data.</text>
</comment>
<dbReference type="GO" id="GO:0000155">
    <property type="term" value="F:phosphorelay sensor kinase activity"/>
    <property type="evidence" value="ECO:0007669"/>
    <property type="project" value="InterPro"/>
</dbReference>
<dbReference type="InterPro" id="IPR050428">
    <property type="entry name" value="TCS_sensor_his_kinase"/>
</dbReference>
<dbReference type="SUPFAM" id="SSF55874">
    <property type="entry name" value="ATPase domain of HSP90 chaperone/DNA topoisomerase II/histidine kinase"/>
    <property type="match status" value="1"/>
</dbReference>
<gene>
    <name evidence="11" type="ORF">EOE67_07790</name>
</gene>
<accession>A0A437R041</accession>
<feature type="transmembrane region" description="Helical" evidence="8">
    <location>
        <begin position="157"/>
        <end position="178"/>
    </location>
</feature>
<dbReference type="Gene3D" id="6.10.340.10">
    <property type="match status" value="1"/>
</dbReference>
<evidence type="ECO:0000256" key="4">
    <source>
        <dbReference type="ARBA" id="ARBA00022553"/>
    </source>
</evidence>
<evidence type="ECO:0000256" key="6">
    <source>
        <dbReference type="ARBA" id="ARBA00022777"/>
    </source>
</evidence>
<dbReference type="SMART" id="SM00388">
    <property type="entry name" value="HisKA"/>
    <property type="match status" value="1"/>
</dbReference>
<dbReference type="SUPFAM" id="SSF47384">
    <property type="entry name" value="Homodimeric domain of signal transducing histidine kinase"/>
    <property type="match status" value="1"/>
</dbReference>
<dbReference type="EC" id="2.7.13.3" evidence="3"/>
<evidence type="ECO:0000256" key="1">
    <source>
        <dbReference type="ARBA" id="ARBA00000085"/>
    </source>
</evidence>
<dbReference type="InterPro" id="IPR003660">
    <property type="entry name" value="HAMP_dom"/>
</dbReference>
<evidence type="ECO:0000256" key="8">
    <source>
        <dbReference type="SAM" id="Phobius"/>
    </source>
</evidence>
<protein>
    <recommendedName>
        <fullName evidence="3">histidine kinase</fullName>
        <ecNumber evidence="3">2.7.13.3</ecNumber>
    </recommendedName>
</protein>
<dbReference type="GO" id="GO:0005886">
    <property type="term" value="C:plasma membrane"/>
    <property type="evidence" value="ECO:0007669"/>
    <property type="project" value="TreeGrafter"/>
</dbReference>
<keyword evidence="12" id="KW-1185">Reference proteome</keyword>
<keyword evidence="8" id="KW-1133">Transmembrane helix</keyword>
<dbReference type="AlphaFoldDB" id="A0A437R041"/>
<name>A0A437R041_9GAMM</name>
<dbReference type="EMBL" id="SACS01000006">
    <property type="protein sequence ID" value="RVU40142.1"/>
    <property type="molecule type" value="Genomic_DNA"/>
</dbReference>
<dbReference type="InterPro" id="IPR036097">
    <property type="entry name" value="HisK_dim/P_sf"/>
</dbReference>
<dbReference type="InterPro" id="IPR003661">
    <property type="entry name" value="HisK_dim/P_dom"/>
</dbReference>
<dbReference type="PROSITE" id="PS50885">
    <property type="entry name" value="HAMP"/>
    <property type="match status" value="1"/>
</dbReference>
<evidence type="ECO:0000259" key="9">
    <source>
        <dbReference type="PROSITE" id="PS50109"/>
    </source>
</evidence>
<evidence type="ECO:0000256" key="5">
    <source>
        <dbReference type="ARBA" id="ARBA00022679"/>
    </source>
</evidence>
<evidence type="ECO:0000256" key="7">
    <source>
        <dbReference type="ARBA" id="ARBA00023012"/>
    </source>
</evidence>
<keyword evidence="5" id="KW-0808">Transferase</keyword>
<sequence>MMTEAVTKSAPIPAANTAAFNQASPAISLSQRIVRSFVLLALCCGLLFSLVNLIFVYTVEDQFFYHQLKQEQRRQLQHATTVTPVSPLMQLYFKPTDFPKDIVEKFQQNTRAREIPGEAGRHYHLLKFDHPAHQVPVWLVMEVSQQLVVRPIRTEMLLFYGFTTLLMLAAAAVIGIVLSRRATRPLLELVQLVQQSQHTQSQQTQSLPKGFAANFRDNEIGLLARTLEQAFDRLQQFVERERAFSRDASHELRTPLSLIQSSAELLLLQPDLPTAAQQKLQQITAACLQMTQLINTLLTLSREQALPESVDSDKHSAAVPLLPLLEQLVIQHSDLLLRQHLTIDLQLAENTSPLLVHKVSPVLLQMILANLLQNACSHSLPGEVLIAADAQGLLISNPLNVADLPLEPAALFAKGRHSSGYGVGLGIVQRLCQHSSIGLAIALNADKTRLEVRLSWPL</sequence>
<comment type="catalytic activity">
    <reaction evidence="1">
        <text>ATP + protein L-histidine = ADP + protein N-phospho-L-histidine.</text>
        <dbReference type="EC" id="2.7.13.3"/>
    </reaction>
</comment>
<dbReference type="CDD" id="cd00082">
    <property type="entry name" value="HisKA"/>
    <property type="match status" value="1"/>
</dbReference>
<keyword evidence="7" id="KW-0902">Two-component regulatory system</keyword>
<comment type="subcellular location">
    <subcellularLocation>
        <location evidence="2">Membrane</location>
    </subcellularLocation>
</comment>
<evidence type="ECO:0000313" key="12">
    <source>
        <dbReference type="Proteomes" id="UP000283077"/>
    </source>
</evidence>
<evidence type="ECO:0000256" key="3">
    <source>
        <dbReference type="ARBA" id="ARBA00012438"/>
    </source>
</evidence>
<feature type="transmembrane region" description="Helical" evidence="8">
    <location>
        <begin position="37"/>
        <end position="59"/>
    </location>
</feature>
<dbReference type="PROSITE" id="PS50109">
    <property type="entry name" value="HIS_KIN"/>
    <property type="match status" value="1"/>
</dbReference>
<feature type="domain" description="Histidine kinase" evidence="9">
    <location>
        <begin position="247"/>
        <end position="458"/>
    </location>
</feature>
<dbReference type="InterPro" id="IPR005467">
    <property type="entry name" value="His_kinase_dom"/>
</dbReference>
<proteinExistence type="predicted"/>
<dbReference type="Pfam" id="PF00512">
    <property type="entry name" value="HisKA"/>
    <property type="match status" value="1"/>
</dbReference>
<dbReference type="PANTHER" id="PTHR45436">
    <property type="entry name" value="SENSOR HISTIDINE KINASE YKOH"/>
    <property type="match status" value="1"/>
</dbReference>
<dbReference type="Proteomes" id="UP000283077">
    <property type="component" value="Unassembled WGS sequence"/>
</dbReference>
<dbReference type="InterPro" id="IPR036890">
    <property type="entry name" value="HATPase_C_sf"/>
</dbReference>
<feature type="domain" description="HAMP" evidence="10">
    <location>
        <begin position="180"/>
        <end position="239"/>
    </location>
</feature>
<keyword evidence="8" id="KW-0472">Membrane</keyword>
<reference evidence="11 12" key="1">
    <citation type="submission" date="2019-01" db="EMBL/GenBank/DDBJ databases">
        <authorList>
            <person name="Chen W.-M."/>
        </authorList>
    </citation>
    <scope>NUCLEOTIDE SEQUENCE [LARGE SCALE GENOMIC DNA]</scope>
    <source>
        <strain evidence="11 12">KYPC3</strain>
    </source>
</reference>